<accession>A0ABU6BKA1</accession>
<dbReference type="NCBIfam" id="TIGR02577">
    <property type="entry name" value="cas_TM1794_Cmr2"/>
    <property type="match status" value="1"/>
</dbReference>
<organism evidence="5 6">
    <name type="scientific">Geobacillus icigianus</name>
    <dbReference type="NCBI Taxonomy" id="1430331"/>
    <lineage>
        <taxon>Bacteria</taxon>
        <taxon>Bacillati</taxon>
        <taxon>Bacillota</taxon>
        <taxon>Bacilli</taxon>
        <taxon>Bacillales</taxon>
        <taxon>Anoxybacillaceae</taxon>
        <taxon>Geobacillus</taxon>
    </lineage>
</organism>
<evidence type="ECO:0000313" key="5">
    <source>
        <dbReference type="EMBL" id="MEB3751833.1"/>
    </source>
</evidence>
<evidence type="ECO:0000256" key="1">
    <source>
        <dbReference type="ARBA" id="ARBA00022741"/>
    </source>
</evidence>
<keyword evidence="6" id="KW-1185">Reference proteome</keyword>
<dbReference type="InterPro" id="IPR043128">
    <property type="entry name" value="Rev_trsase/Diguanyl_cyclase"/>
</dbReference>
<feature type="domain" description="Cas10/Cmr2 second palm" evidence="4">
    <location>
        <begin position="302"/>
        <end position="436"/>
    </location>
</feature>
<dbReference type="Pfam" id="PF22335">
    <property type="entry name" value="Cas10-Cmr2_palm2"/>
    <property type="match status" value="1"/>
</dbReference>
<name>A0ABU6BKA1_9BACL</name>
<dbReference type="Gene3D" id="3.30.70.270">
    <property type="match status" value="1"/>
</dbReference>
<keyword evidence="1" id="KW-0547">Nucleotide-binding</keyword>
<reference evidence="5 6" key="1">
    <citation type="journal article" date="2014" name="Genome Announc.">
        <title>Draft Genome Sequence of Geobacillus icigianus Strain G1w1T Isolated from Hot Springs in the Valley of Geysers, Kamchatka (Russian Federation).</title>
        <authorList>
            <person name="Bryanskaya A.V."/>
            <person name="Rozanov A.S."/>
            <person name="Logacheva M.D."/>
            <person name="Kotenko A.V."/>
            <person name="Peltek S.E."/>
        </authorList>
    </citation>
    <scope>NUCLEOTIDE SEQUENCE [LARGE SCALE GENOMIC DNA]</scope>
    <source>
        <strain evidence="5 6">G1w1</strain>
    </source>
</reference>
<dbReference type="Proteomes" id="UP000029267">
    <property type="component" value="Unassembled WGS sequence"/>
</dbReference>
<dbReference type="EMBL" id="JPYA02000003">
    <property type="protein sequence ID" value="MEB3751833.1"/>
    <property type="molecule type" value="Genomic_DNA"/>
</dbReference>
<dbReference type="RefSeq" id="WP_033019038.1">
    <property type="nucleotide sequence ID" value="NZ_JPYA02000003.1"/>
</dbReference>
<evidence type="ECO:0000259" key="3">
    <source>
        <dbReference type="Pfam" id="PF12469"/>
    </source>
</evidence>
<proteinExistence type="predicted"/>
<protein>
    <recommendedName>
        <fullName evidence="7">Type III-B CRISPR-associated protein Cas10/Cmr2</fullName>
    </recommendedName>
</protein>
<dbReference type="Gene3D" id="3.30.70.2220">
    <property type="entry name" value="CRISPR-Cas system, Cmr2 subunit, D1 domain, cysteine cluster"/>
    <property type="match status" value="1"/>
</dbReference>
<dbReference type="InterPro" id="IPR024615">
    <property type="entry name" value="CRISPR-assoc_Cmr2_N"/>
</dbReference>
<comment type="caution">
    <text evidence="5">The sequence shown here is derived from an EMBL/GenBank/DDBJ whole genome shotgun (WGS) entry which is preliminary data.</text>
</comment>
<dbReference type="InterPro" id="IPR038242">
    <property type="entry name" value="Cmr2_N"/>
</dbReference>
<sequence length="598" mass="69121">MNRSLLYVTIGPVQSFIEQARKTQDLYIGSLLLSHLSQTGMNLIRSEYGGTIIFPNPENDSAPNRFVASLSGHYSIDEVGRQVEWHIHEEFMRIGKSLIGPDKLSFFVSDSFRQSYFEQLEAHLQIFWVGIPYDDYHRSYAKLETLMGQVKNIRPFRQIEEQGRKCNLTGEHNVLFYRNPRVDKEGKRKFFIPEEAIPLNGERYVSYIREGEYLGALGFIKRFAFMDEAFKNKKIQFPSTAKVAMLDILTDEEIENDHIDYAYVFDILNENPPANDITEQQRRESDKLIQRLKAEKKRPNPYYAMIVFDGDSMGEWFGGGKLVHKEQLEAFQEKFTFCLGEYAKWAKRYLNGSRGKTVYAGGDDLFGFINLGCLFEVIDQLRQEFDRQVNQKLQGEFELSGQLTFTAGICIGHYKEPLADVVRGARYAEKIGKKVEPKRPDEQEKDAFCISVLKRNGEHLISALKWGVSSQENESTPRLLQQILALMTKHFSDTFLQVLSRELFAFTRKPFRGMMEAELRRLLNRSFKKVDGVSREETVEELLSLLMKLWKISDYLPTINQKAVGVQTENHSILNFINTLYILSFLKRHQADGKGDGQ</sequence>
<dbReference type="Pfam" id="PF12469">
    <property type="entry name" value="Cmr2_N"/>
    <property type="match status" value="1"/>
</dbReference>
<dbReference type="InterPro" id="IPR054767">
    <property type="entry name" value="Cas10-Cmr2_palm2"/>
</dbReference>
<evidence type="ECO:0000259" key="4">
    <source>
        <dbReference type="Pfam" id="PF22335"/>
    </source>
</evidence>
<keyword evidence="2" id="KW-0051">Antiviral defense</keyword>
<feature type="domain" description="CRISPR-associated protein Cmr2 N-terminal" evidence="3">
    <location>
        <begin position="5"/>
        <end position="69"/>
    </location>
</feature>
<dbReference type="InterPro" id="IPR013407">
    <property type="entry name" value="CRISPR-assoc_prot_Cmr2"/>
</dbReference>
<evidence type="ECO:0000256" key="2">
    <source>
        <dbReference type="ARBA" id="ARBA00023118"/>
    </source>
</evidence>
<evidence type="ECO:0000313" key="6">
    <source>
        <dbReference type="Proteomes" id="UP000029267"/>
    </source>
</evidence>
<gene>
    <name evidence="5" type="ORF">EP10_002688</name>
</gene>
<evidence type="ECO:0008006" key="7">
    <source>
        <dbReference type="Google" id="ProtNLM"/>
    </source>
</evidence>